<dbReference type="STRING" id="1423734.FC83_GL002276"/>
<dbReference type="eggNOG" id="ENOG5032MT7">
    <property type="taxonomic scope" value="Bacteria"/>
</dbReference>
<dbReference type="SUPFAM" id="SSF57884">
    <property type="entry name" value="Ada DNA repair protein, N-terminal domain (N-Ada 10)"/>
    <property type="match status" value="1"/>
</dbReference>
<proteinExistence type="predicted"/>
<comment type="caution">
    <text evidence="1">The sequence shown here is derived from an EMBL/GenBank/DDBJ whole genome shotgun (WGS) entry which is preliminary data.</text>
</comment>
<dbReference type="Gene3D" id="3.40.10.10">
    <property type="entry name" value="DNA Methylphosphotriester Repair Domain"/>
    <property type="match status" value="1"/>
</dbReference>
<protein>
    <recommendedName>
        <fullName evidence="3">Surface layer protein A domain-containing protein</fullName>
    </recommendedName>
</protein>
<dbReference type="EMBL" id="AZGA01000001">
    <property type="protein sequence ID" value="KRM36871.1"/>
    <property type="molecule type" value="Genomic_DNA"/>
</dbReference>
<dbReference type="OrthoDB" id="2323075at2"/>
<evidence type="ECO:0000313" key="2">
    <source>
        <dbReference type="Proteomes" id="UP000051236"/>
    </source>
</evidence>
<keyword evidence="2" id="KW-1185">Reference proteome</keyword>
<dbReference type="InterPro" id="IPR035451">
    <property type="entry name" value="Ada-like_dom_sf"/>
</dbReference>
<evidence type="ECO:0008006" key="3">
    <source>
        <dbReference type="Google" id="ProtNLM"/>
    </source>
</evidence>
<sequence>MKVKKVLVTVFGALIVGLTGLFVGNQQVQAAAFRPVDTFQHYVGTATINGTWGANLFSGNDQNKVFQKVLPKDSQWQIFGYTHRSDGYYYYAGGDLWIQGNQAKVPVNSGTEAILNTVATYGDVSNPANYWRIASNGWINGYWGNHYMEVTNNNGGGVVATYIVYGNGDAVALANNPTVQPEQPNQTGSIVGNKASRIYHTPDQRNYYIHPKNIIYFASEQEAINAGYRKAFH</sequence>
<accession>X0PTN5</accession>
<reference evidence="1 2" key="1">
    <citation type="journal article" date="2015" name="Genome Announc.">
        <title>Expanding the biotechnology potential of lactobacilli through comparative genomics of 213 strains and associated genera.</title>
        <authorList>
            <person name="Sun Z."/>
            <person name="Harris H.M."/>
            <person name="McCann A."/>
            <person name="Guo C."/>
            <person name="Argimon S."/>
            <person name="Zhang W."/>
            <person name="Yang X."/>
            <person name="Jeffery I.B."/>
            <person name="Cooney J.C."/>
            <person name="Kagawa T.F."/>
            <person name="Liu W."/>
            <person name="Song Y."/>
            <person name="Salvetti E."/>
            <person name="Wrobel A."/>
            <person name="Rasinkangas P."/>
            <person name="Parkhill J."/>
            <person name="Rea M.C."/>
            <person name="O'Sullivan O."/>
            <person name="Ritari J."/>
            <person name="Douillard F.P."/>
            <person name="Paul Ross R."/>
            <person name="Yang R."/>
            <person name="Briner A.E."/>
            <person name="Felis G.E."/>
            <person name="de Vos W.M."/>
            <person name="Barrangou R."/>
            <person name="Klaenhammer T.R."/>
            <person name="Caufield P.W."/>
            <person name="Cui Y."/>
            <person name="Zhang H."/>
            <person name="O'Toole P.W."/>
        </authorList>
    </citation>
    <scope>NUCLEOTIDE SEQUENCE [LARGE SCALE GENOMIC DNA]</scope>
    <source>
        <strain evidence="1 2">DSM 18527</strain>
    </source>
</reference>
<organism evidence="1 2">
    <name type="scientific">Agrilactobacillus composti DSM 18527 = JCM 14202</name>
    <dbReference type="NCBI Taxonomy" id="1423734"/>
    <lineage>
        <taxon>Bacteria</taxon>
        <taxon>Bacillati</taxon>
        <taxon>Bacillota</taxon>
        <taxon>Bacilli</taxon>
        <taxon>Lactobacillales</taxon>
        <taxon>Lactobacillaceae</taxon>
        <taxon>Agrilactobacillus</taxon>
    </lineage>
</organism>
<gene>
    <name evidence="1" type="ORF">FC83_GL002276</name>
</gene>
<dbReference type="Proteomes" id="UP000051236">
    <property type="component" value="Unassembled WGS sequence"/>
</dbReference>
<dbReference type="AlphaFoldDB" id="X0PTN5"/>
<evidence type="ECO:0000313" key="1">
    <source>
        <dbReference type="EMBL" id="KRM36871.1"/>
    </source>
</evidence>
<dbReference type="PATRIC" id="fig|1423734.3.peg.2300"/>
<name>X0PTN5_9LACO</name>
<dbReference type="RefSeq" id="WP_035455281.1">
    <property type="nucleotide sequence ID" value="NZ_AZGA01000001.1"/>
</dbReference>